<dbReference type="InterPro" id="IPR027417">
    <property type="entry name" value="P-loop_NTPase"/>
</dbReference>
<reference evidence="3" key="1">
    <citation type="journal article" date="2022" name="bioRxiv">
        <title>Genomics of Preaxostyla Flagellates Illuminates Evolutionary Transitions and the Path Towards Mitochondrial Loss.</title>
        <authorList>
            <person name="Novak L.V.F."/>
            <person name="Treitli S.C."/>
            <person name="Pyrih J."/>
            <person name="Halakuc P."/>
            <person name="Pipaliya S.V."/>
            <person name="Vacek V."/>
            <person name="Brzon O."/>
            <person name="Soukal P."/>
            <person name="Eme L."/>
            <person name="Dacks J.B."/>
            <person name="Karnkowska A."/>
            <person name="Elias M."/>
            <person name="Hampl V."/>
        </authorList>
    </citation>
    <scope>NUCLEOTIDE SEQUENCE</scope>
    <source>
        <strain evidence="3">RCP-MX</strain>
    </source>
</reference>
<organism evidence="3 4">
    <name type="scientific">Paratrimastix pyriformis</name>
    <dbReference type="NCBI Taxonomy" id="342808"/>
    <lineage>
        <taxon>Eukaryota</taxon>
        <taxon>Metamonada</taxon>
        <taxon>Preaxostyla</taxon>
        <taxon>Paratrimastigidae</taxon>
        <taxon>Paratrimastix</taxon>
    </lineage>
</organism>
<proteinExistence type="predicted"/>
<dbReference type="InterPro" id="IPR050227">
    <property type="entry name" value="Rab"/>
</dbReference>
<dbReference type="Pfam" id="PF00071">
    <property type="entry name" value="Ras"/>
    <property type="match status" value="1"/>
</dbReference>
<dbReference type="SMART" id="SM00175">
    <property type="entry name" value="RAB"/>
    <property type="match status" value="1"/>
</dbReference>
<gene>
    <name evidence="3" type="ORF">PAPYR_1362</name>
</gene>
<name>A0ABQ8USR9_9EUKA</name>
<dbReference type="PROSITE" id="PS51419">
    <property type="entry name" value="RAB"/>
    <property type="match status" value="1"/>
</dbReference>
<keyword evidence="4" id="KW-1185">Reference proteome</keyword>
<dbReference type="Proteomes" id="UP001141327">
    <property type="component" value="Unassembled WGS sequence"/>
</dbReference>
<dbReference type="PANTHER" id="PTHR47977">
    <property type="entry name" value="RAS-RELATED PROTEIN RAB"/>
    <property type="match status" value="1"/>
</dbReference>
<accession>A0ABQ8USR9</accession>
<evidence type="ECO:0000256" key="2">
    <source>
        <dbReference type="ARBA" id="ARBA00023134"/>
    </source>
</evidence>
<evidence type="ECO:0000313" key="3">
    <source>
        <dbReference type="EMBL" id="KAJ4462177.1"/>
    </source>
</evidence>
<evidence type="ECO:0000256" key="1">
    <source>
        <dbReference type="ARBA" id="ARBA00022741"/>
    </source>
</evidence>
<keyword evidence="1" id="KW-0547">Nucleotide-binding</keyword>
<dbReference type="EMBL" id="JAPMOS010000004">
    <property type="protein sequence ID" value="KAJ4462177.1"/>
    <property type="molecule type" value="Genomic_DNA"/>
</dbReference>
<dbReference type="Gene3D" id="3.40.50.300">
    <property type="entry name" value="P-loop containing nucleotide triphosphate hydrolases"/>
    <property type="match status" value="1"/>
</dbReference>
<comment type="caution">
    <text evidence="3">The sequence shown here is derived from an EMBL/GenBank/DDBJ whole genome shotgun (WGS) entry which is preliminary data.</text>
</comment>
<dbReference type="SUPFAM" id="SSF52540">
    <property type="entry name" value="P-loop containing nucleoside triphosphate hydrolases"/>
    <property type="match status" value="1"/>
</dbReference>
<dbReference type="InterPro" id="IPR001806">
    <property type="entry name" value="Small_GTPase"/>
</dbReference>
<keyword evidence="2" id="KW-0342">GTP-binding</keyword>
<sequence length="268" mass="30521">MQQIRELEKKIEKKLGKEQASEGGDRVFGENDDKFHFLVNIAVIGTVDKTDLLIQHIYDGDPRHAPPELVNDGIMMYKEKYEPGKVFEIHYWDYPGTEELRPLTMRLAQEAAGTIYVYDVNDSDSYHDLASWMLPPGKPEDEGKFPKILIGMMTDEQQRRVITQEEAEEFANAQHLTYFEVDLANPDAALHDPFVKLIHMVHMVITSASSKGPTAMLELRRHGIIYGSKIWDSPGGATPQQRQTIESNLLPFEGATTDRFPWLEQSSC</sequence>
<protein>
    <submittedName>
        <fullName evidence="3">Uncharacterized protein</fullName>
    </submittedName>
</protein>
<evidence type="ECO:0000313" key="4">
    <source>
        <dbReference type="Proteomes" id="UP001141327"/>
    </source>
</evidence>